<gene>
    <name evidence="1" type="ORF">UFOPK3472_04498</name>
</gene>
<dbReference type="AntiFam" id="ANF00178">
    <property type="entry name" value="Shadow ORF (opposite dhbF)"/>
</dbReference>
<proteinExistence type="predicted"/>
<name>A0A6J7J5J6_9ZZZZ</name>
<organism evidence="1">
    <name type="scientific">freshwater metagenome</name>
    <dbReference type="NCBI Taxonomy" id="449393"/>
    <lineage>
        <taxon>unclassified sequences</taxon>
        <taxon>metagenomes</taxon>
        <taxon>ecological metagenomes</taxon>
    </lineage>
</organism>
<protein>
    <submittedName>
        <fullName evidence="1">Unannotated protein</fullName>
    </submittedName>
</protein>
<dbReference type="AlphaFoldDB" id="A0A6J7J5J6"/>
<evidence type="ECO:0000313" key="1">
    <source>
        <dbReference type="EMBL" id="CAB4938161.1"/>
    </source>
</evidence>
<sequence length="137" mass="15800">MIALGRIHHRDVPDGLLGIGTDRLQHADQALTERARCVVVVEITGERHVDGRAAVRLVLGERELDVELRRLDVEIDSAHGQTRELEFGLLHVLHGQHHLDQRMPRGRPRWVEYLDESLERHLRVRERRQIGVARTGE</sequence>
<dbReference type="EMBL" id="CAFBLX010000584">
    <property type="protein sequence ID" value="CAB4938161.1"/>
    <property type="molecule type" value="Genomic_DNA"/>
</dbReference>
<reference evidence="1" key="1">
    <citation type="submission" date="2020-05" db="EMBL/GenBank/DDBJ databases">
        <authorList>
            <person name="Chiriac C."/>
            <person name="Salcher M."/>
            <person name="Ghai R."/>
            <person name="Kavagutti S V."/>
        </authorList>
    </citation>
    <scope>NUCLEOTIDE SEQUENCE</scope>
</reference>
<accession>A0A6J7J5J6</accession>